<feature type="compositionally biased region" description="Polar residues" evidence="2">
    <location>
        <begin position="209"/>
        <end position="220"/>
    </location>
</feature>
<dbReference type="InterPro" id="IPR015943">
    <property type="entry name" value="WD40/YVTN_repeat-like_dom_sf"/>
</dbReference>
<dbReference type="Proteomes" id="UP000308652">
    <property type="component" value="Unassembled WGS sequence"/>
</dbReference>
<dbReference type="Pfam" id="PF00400">
    <property type="entry name" value="WD40"/>
    <property type="match status" value="2"/>
</dbReference>
<dbReference type="SUPFAM" id="SSF50978">
    <property type="entry name" value="WD40 repeat-like"/>
    <property type="match status" value="1"/>
</dbReference>
<dbReference type="InterPro" id="IPR036322">
    <property type="entry name" value="WD40_repeat_dom_sf"/>
</dbReference>
<reference evidence="3 4" key="1">
    <citation type="journal article" date="2019" name="Nat. Ecol. Evol.">
        <title>Megaphylogeny resolves global patterns of mushroom evolution.</title>
        <authorList>
            <person name="Varga T."/>
            <person name="Krizsan K."/>
            <person name="Foldi C."/>
            <person name="Dima B."/>
            <person name="Sanchez-Garcia M."/>
            <person name="Sanchez-Ramirez S."/>
            <person name="Szollosi G.J."/>
            <person name="Szarkandi J.G."/>
            <person name="Papp V."/>
            <person name="Albert L."/>
            <person name="Andreopoulos W."/>
            <person name="Angelini C."/>
            <person name="Antonin V."/>
            <person name="Barry K.W."/>
            <person name="Bougher N.L."/>
            <person name="Buchanan P."/>
            <person name="Buyck B."/>
            <person name="Bense V."/>
            <person name="Catcheside P."/>
            <person name="Chovatia M."/>
            <person name="Cooper J."/>
            <person name="Damon W."/>
            <person name="Desjardin D."/>
            <person name="Finy P."/>
            <person name="Geml J."/>
            <person name="Haridas S."/>
            <person name="Hughes K."/>
            <person name="Justo A."/>
            <person name="Karasinski D."/>
            <person name="Kautmanova I."/>
            <person name="Kiss B."/>
            <person name="Kocsube S."/>
            <person name="Kotiranta H."/>
            <person name="LaButti K.M."/>
            <person name="Lechner B.E."/>
            <person name="Liimatainen K."/>
            <person name="Lipzen A."/>
            <person name="Lukacs Z."/>
            <person name="Mihaltcheva S."/>
            <person name="Morgado L.N."/>
            <person name="Niskanen T."/>
            <person name="Noordeloos M.E."/>
            <person name="Ohm R.A."/>
            <person name="Ortiz-Santana B."/>
            <person name="Ovrebo C."/>
            <person name="Racz N."/>
            <person name="Riley R."/>
            <person name="Savchenko A."/>
            <person name="Shiryaev A."/>
            <person name="Soop K."/>
            <person name="Spirin V."/>
            <person name="Szebenyi C."/>
            <person name="Tomsovsky M."/>
            <person name="Tulloss R.E."/>
            <person name="Uehling J."/>
            <person name="Grigoriev I.V."/>
            <person name="Vagvolgyi C."/>
            <person name="Papp T."/>
            <person name="Martin F.M."/>
            <person name="Miettinen O."/>
            <person name="Hibbett D.S."/>
            <person name="Nagy L.G."/>
        </authorList>
    </citation>
    <scope>NUCLEOTIDE SEQUENCE [LARGE SCALE GENOMIC DNA]</scope>
    <source>
        <strain evidence="3 4">CBS 166.37</strain>
    </source>
</reference>
<dbReference type="OrthoDB" id="8883818at2759"/>
<proteinExistence type="predicted"/>
<organism evidence="3 4">
    <name type="scientific">Crucibulum laeve</name>
    <dbReference type="NCBI Taxonomy" id="68775"/>
    <lineage>
        <taxon>Eukaryota</taxon>
        <taxon>Fungi</taxon>
        <taxon>Dikarya</taxon>
        <taxon>Basidiomycota</taxon>
        <taxon>Agaricomycotina</taxon>
        <taxon>Agaricomycetes</taxon>
        <taxon>Agaricomycetidae</taxon>
        <taxon>Agaricales</taxon>
        <taxon>Agaricineae</taxon>
        <taxon>Nidulariaceae</taxon>
        <taxon>Crucibulum</taxon>
    </lineage>
</organism>
<dbReference type="EMBL" id="ML213595">
    <property type="protein sequence ID" value="TFK41379.1"/>
    <property type="molecule type" value="Genomic_DNA"/>
</dbReference>
<feature type="compositionally biased region" description="Acidic residues" evidence="2">
    <location>
        <begin position="222"/>
        <end position="237"/>
    </location>
</feature>
<evidence type="ECO:0000313" key="4">
    <source>
        <dbReference type="Proteomes" id="UP000308652"/>
    </source>
</evidence>
<evidence type="ECO:0000256" key="2">
    <source>
        <dbReference type="SAM" id="MobiDB-lite"/>
    </source>
</evidence>
<dbReference type="PANTHER" id="PTHR44163">
    <property type="entry name" value="U3 SMALL NUCLEOLAR RNA-ASSOCIATED PROTEIN 4 HOMOLOG"/>
    <property type="match status" value="1"/>
</dbReference>
<feature type="region of interest" description="Disordered" evidence="2">
    <location>
        <begin position="209"/>
        <end position="239"/>
    </location>
</feature>
<dbReference type="AlphaFoldDB" id="A0A5C3M7K0"/>
<dbReference type="SMART" id="SM00320">
    <property type="entry name" value="WD40"/>
    <property type="match status" value="8"/>
</dbReference>
<sequence>MDKRRESTTTLSVHRCRFVDYAPSAVTTLAFPPLPLPSVKGKKKTTPGKQPLRFGTLAVGHANGNIDLCEWAGGEHEVQCPQAWVKRKTLSGPYPSKVDSLAFVIRYPDDLGPDDVPTCADLRLFSSGGGSELLEWDLERSCIRRTISSQGGSIWCIAANFSSTSLALGCEDGTVRILSIENDTLTHSRRFDRVKCRMLSIAWGPPVPRTQQAKLKSKPTQDSDESNDEDDEEDEWSDSWLVTGGSDSSLRKWDVTSGRVIDKMSTDKMRGERTLVWAVGVLGDGTIVSGDSLGMVKFWDSRTCTQLQSFQAHGADVLCLTISPEGKAVYTSGVDQKTTQFSRVKTSNSPATKWAQTASRRMHSHDVRSLAIWPPYTPLPHAFQRIFSVDVAPVLASGGLDMSVVVSPAALPGSTVVKIINPLDTSTESTFEDAYHRRLAYTTGGAMKVARSARMVCLMREAGVTVWRIKSRPEEPEEGEKVYGLDAEPEEAYTGGWEKVLEMDLNVSTNLVACEISANGEWLVVSDLYETKLFSLHTDVKDQLHLKRIKDFTSILAAHIPSTSSPPSTGALAFQFTPDSSKLVMSTSLSSYVLVIDLTGEKPRVLRRFDHHRLRDSSHRAVKGIRKSIKDVEMVDGDAETDAEEKGEDGSDFEEEDSSPLIVNIHQLAISPDGQWLASSDERCRTHVFNLDSISHHSILPSFARPVQAIGFEPTNPSILVLAFPNNTVQIYDIESRQFPAWGKEFSDSLPKRFTLAHDPLLGMTFDPSIAVAEPGKPNSRYVLFYGTTWMFKVAFETHARLLGKKRRREAGGEEERPWRDYKMVTHYRPILYVDFLDKGELVVVERPLVDVLATLPPAYFKHKYGAS</sequence>
<dbReference type="InterPro" id="IPR001680">
    <property type="entry name" value="WD40_rpt"/>
</dbReference>
<keyword evidence="1" id="KW-0853">WD repeat</keyword>
<dbReference type="GO" id="GO:0000462">
    <property type="term" value="P:maturation of SSU-rRNA from tricistronic rRNA transcript (SSU-rRNA, 5.8S rRNA, LSU-rRNA)"/>
    <property type="evidence" value="ECO:0007669"/>
    <property type="project" value="InterPro"/>
</dbReference>
<feature type="repeat" description="WD" evidence="1">
    <location>
        <begin position="241"/>
        <end position="263"/>
    </location>
</feature>
<evidence type="ECO:0000256" key="1">
    <source>
        <dbReference type="PROSITE-ProRule" id="PRU00221"/>
    </source>
</evidence>
<dbReference type="GO" id="GO:0034455">
    <property type="term" value="C:t-UTP complex"/>
    <property type="evidence" value="ECO:0007669"/>
    <property type="project" value="TreeGrafter"/>
</dbReference>
<dbReference type="Gene3D" id="2.130.10.10">
    <property type="entry name" value="YVTN repeat-like/Quinoprotein amine dehydrogenase"/>
    <property type="match status" value="3"/>
</dbReference>
<dbReference type="PANTHER" id="PTHR44163:SF1">
    <property type="entry name" value="U3 SMALL NUCLEOLAR RNA-ASSOCIATED PROTEIN 4 HOMOLOG"/>
    <property type="match status" value="1"/>
</dbReference>
<evidence type="ECO:0000313" key="3">
    <source>
        <dbReference type="EMBL" id="TFK41379.1"/>
    </source>
</evidence>
<dbReference type="STRING" id="68775.A0A5C3M7K0"/>
<name>A0A5C3M7K0_9AGAR</name>
<dbReference type="GO" id="GO:0003723">
    <property type="term" value="F:RNA binding"/>
    <property type="evidence" value="ECO:0007669"/>
    <property type="project" value="TreeGrafter"/>
</dbReference>
<keyword evidence="4" id="KW-1185">Reference proteome</keyword>
<dbReference type="GO" id="GO:0032040">
    <property type="term" value="C:small-subunit processome"/>
    <property type="evidence" value="ECO:0007669"/>
    <property type="project" value="TreeGrafter"/>
</dbReference>
<accession>A0A5C3M7K0</accession>
<protein>
    <submittedName>
        <fullName evidence="3">WD40-repeat-containing domain protein</fullName>
    </submittedName>
</protein>
<dbReference type="GO" id="GO:0030686">
    <property type="term" value="C:90S preribosome"/>
    <property type="evidence" value="ECO:0007669"/>
    <property type="project" value="InterPro"/>
</dbReference>
<dbReference type="PROSITE" id="PS50082">
    <property type="entry name" value="WD_REPEATS_2"/>
    <property type="match status" value="1"/>
</dbReference>
<gene>
    <name evidence="3" type="ORF">BDQ12DRAFT_626795</name>
</gene>
<feature type="region of interest" description="Disordered" evidence="2">
    <location>
        <begin position="635"/>
        <end position="656"/>
    </location>
</feature>
<dbReference type="InterPro" id="IPR046351">
    <property type="entry name" value="UTP4"/>
</dbReference>